<evidence type="ECO:0000313" key="1">
    <source>
        <dbReference type="EMBL" id="GAA1084110.1"/>
    </source>
</evidence>
<accession>A0ABN1TH26</accession>
<proteinExistence type="predicted"/>
<organism evidence="1 2">
    <name type="scientific">Kitasatospora arboriphila</name>
    <dbReference type="NCBI Taxonomy" id="258052"/>
    <lineage>
        <taxon>Bacteria</taxon>
        <taxon>Bacillati</taxon>
        <taxon>Actinomycetota</taxon>
        <taxon>Actinomycetes</taxon>
        <taxon>Kitasatosporales</taxon>
        <taxon>Streptomycetaceae</taxon>
        <taxon>Kitasatospora</taxon>
    </lineage>
</organism>
<dbReference type="EMBL" id="BAAALD010000024">
    <property type="protein sequence ID" value="GAA1084110.1"/>
    <property type="molecule type" value="Genomic_DNA"/>
</dbReference>
<name>A0ABN1TH26_9ACTN</name>
<protein>
    <submittedName>
        <fullName evidence="1">Uncharacterized protein</fullName>
    </submittedName>
</protein>
<dbReference type="Proteomes" id="UP001499987">
    <property type="component" value="Unassembled WGS sequence"/>
</dbReference>
<sequence>MTPCSPSADCSCSPRDLAEQARAWSLPRHRRPTPAGTGQVIDSFLSWWGRARRADLR</sequence>
<comment type="caution">
    <text evidence="1">The sequence shown here is derived from an EMBL/GenBank/DDBJ whole genome shotgun (WGS) entry which is preliminary data.</text>
</comment>
<evidence type="ECO:0000313" key="2">
    <source>
        <dbReference type="Proteomes" id="UP001499987"/>
    </source>
</evidence>
<dbReference type="RefSeq" id="WP_344624044.1">
    <property type="nucleotide sequence ID" value="NZ_BAAALD010000024.1"/>
</dbReference>
<gene>
    <name evidence="1" type="ORF">GCM10009663_29490</name>
</gene>
<keyword evidence="2" id="KW-1185">Reference proteome</keyword>
<reference evidence="1 2" key="1">
    <citation type="journal article" date="2019" name="Int. J. Syst. Evol. Microbiol.">
        <title>The Global Catalogue of Microorganisms (GCM) 10K type strain sequencing project: providing services to taxonomists for standard genome sequencing and annotation.</title>
        <authorList>
            <consortium name="The Broad Institute Genomics Platform"/>
            <consortium name="The Broad Institute Genome Sequencing Center for Infectious Disease"/>
            <person name="Wu L."/>
            <person name="Ma J."/>
        </authorList>
    </citation>
    <scope>NUCLEOTIDE SEQUENCE [LARGE SCALE GENOMIC DNA]</scope>
    <source>
        <strain evidence="1 2">JCM 13002</strain>
    </source>
</reference>